<name>A0A1G6IM86_9BACT</name>
<keyword evidence="6 15" id="KW-0460">Magnesium</keyword>
<dbReference type="InterPro" id="IPR020558">
    <property type="entry name" value="DiOHA_6PGluconate_deHydtase_CS"/>
</dbReference>
<dbReference type="InterPro" id="IPR056740">
    <property type="entry name" value="ILV_EDD_C"/>
</dbReference>
<keyword evidence="8 15" id="KW-0411">Iron-sulfur</keyword>
<dbReference type="OrthoDB" id="9807077at2"/>
<comment type="function">
    <text evidence="15">Functions in the biosynthesis of branched-chain amino acids. Catalyzes the dehydration of (2R,3R)-2,3-dihydroxy-3-methylpentanoate (2,3-dihydroxy-3-methylvalerate) into 2-oxo-3-methylpentanoate (2-oxo-3-methylvalerate) and of (2R)-2,3-dihydroxy-3-methylbutanoate (2,3-dihydroxyisovalerate) into 2-oxo-3-methylbutanoate (2-oxoisovalerate), the penultimate precursor to L-isoleucine and L-valine, respectively.</text>
</comment>
<evidence type="ECO:0000256" key="15">
    <source>
        <dbReference type="HAMAP-Rule" id="MF_00012"/>
    </source>
</evidence>
<dbReference type="GO" id="GO:0004160">
    <property type="term" value="F:dihydroxy-acid dehydratase activity"/>
    <property type="evidence" value="ECO:0007669"/>
    <property type="project" value="UniProtKB-UniRule"/>
</dbReference>
<dbReference type="Gene3D" id="3.50.30.80">
    <property type="entry name" value="IlvD/EDD C-terminal domain-like"/>
    <property type="match status" value="1"/>
</dbReference>
<dbReference type="NCBIfam" id="NF002068">
    <property type="entry name" value="PRK00911.1"/>
    <property type="match status" value="1"/>
</dbReference>
<comment type="subunit">
    <text evidence="15">Homodimer.</text>
</comment>
<keyword evidence="7 15" id="KW-0408">Iron</keyword>
<dbReference type="PANTHER" id="PTHR43661:SF3">
    <property type="entry name" value="D-XYLONATE DEHYDRATASE YAGF-RELATED"/>
    <property type="match status" value="1"/>
</dbReference>
<evidence type="ECO:0000256" key="5">
    <source>
        <dbReference type="ARBA" id="ARBA00022723"/>
    </source>
</evidence>
<evidence type="ECO:0000259" key="16">
    <source>
        <dbReference type="Pfam" id="PF00920"/>
    </source>
</evidence>
<evidence type="ECO:0000256" key="13">
    <source>
        <dbReference type="ARBA" id="ARBA00029437"/>
    </source>
</evidence>
<dbReference type="AlphaFoldDB" id="A0A1G6IM86"/>
<dbReference type="GO" id="GO:0009099">
    <property type="term" value="P:L-valine biosynthetic process"/>
    <property type="evidence" value="ECO:0007669"/>
    <property type="project" value="UniProtKB-UniRule"/>
</dbReference>
<evidence type="ECO:0000256" key="10">
    <source>
        <dbReference type="ARBA" id="ARBA00023304"/>
    </source>
</evidence>
<dbReference type="SUPFAM" id="SSF143975">
    <property type="entry name" value="IlvD/EDD N-terminal domain-like"/>
    <property type="match status" value="1"/>
</dbReference>
<evidence type="ECO:0000256" key="11">
    <source>
        <dbReference type="ARBA" id="ARBA00029304"/>
    </source>
</evidence>
<accession>A0A1G6IM86</accession>
<feature type="domain" description="Dihydroxy-acid/6-phosphogluconate dehydratase C-terminal" evidence="17">
    <location>
        <begin position="359"/>
        <end position="550"/>
    </location>
</feature>
<dbReference type="SUPFAM" id="SSF52016">
    <property type="entry name" value="LeuD/IlvD-like"/>
    <property type="match status" value="1"/>
</dbReference>
<dbReference type="UniPathway" id="UPA00049">
    <property type="reaction ID" value="UER00061"/>
</dbReference>
<evidence type="ECO:0000256" key="1">
    <source>
        <dbReference type="ARBA" id="ARBA00001946"/>
    </source>
</evidence>
<sequence length="553" mass="59037">MRRSDIMLKGPERAPHRSLFKADGFTDEELSRPIIAIANSSNDIVPGHVHLKTLVEAVKAGIYMAGGTPIEFNTIGVDDGIAMGHLGMHYSLPSRENIADAVEIMVNAHPVDGLVILPACDKIVPGMMMAAARVNIPTIMISGGPMLAGKYQGKDIDLAQAFEAVGKYISGSINEEELLEIENIACPSCGSCSGMYSANSINCLSEALGLSLPGNGTIPAVYAARVRLAKLAGAKIVELVEKNIKPRDIITIDSIKNAIAVDMAMGCSTNTVLHLLAIAQEANIELSLDIFNEISDKTPDLCSFSPVGPYHLEDLDNAGGVMAIMSRLDSIGLIKRDCITVTGATIYDSYKNAKVKNNNIIRPVDKPYYPKGGLSILKGNLAPFGAVLKQSGVSAKMDHFVGKARVFDSEEEATKAIFNKQIKEGDCVVIRYEGPAGGPGMKEMLQPTSAIAGMGLDTKVALITDGRFSGATRGLSIGHISPEAAKGGLIGLVEEGDLIEINVPEKTINLLVDEKVIEERKKHFKPKPPKITTGYLARYARLVQDAHLGAVLR</sequence>
<dbReference type="EC" id="4.2.1.9" evidence="14 15"/>
<keyword evidence="4 15" id="KW-0001">2Fe-2S</keyword>
<dbReference type="Pfam" id="PF00920">
    <property type="entry name" value="ILVD_EDD_N"/>
    <property type="match status" value="1"/>
</dbReference>
<feature type="binding site" evidence="15">
    <location>
        <position position="121"/>
    </location>
    <ligand>
        <name>Mg(2+)</name>
        <dbReference type="ChEBI" id="CHEBI:18420"/>
    </ligand>
</feature>
<comment type="catalytic activity">
    <reaction evidence="15">
        <text>(2R,3R)-2,3-dihydroxy-3-methylpentanoate = (S)-3-methyl-2-oxopentanoate + H2O</text>
        <dbReference type="Rhea" id="RHEA:27694"/>
        <dbReference type="ChEBI" id="CHEBI:15377"/>
        <dbReference type="ChEBI" id="CHEBI:35146"/>
        <dbReference type="ChEBI" id="CHEBI:49258"/>
        <dbReference type="EC" id="4.2.1.9"/>
    </reaction>
</comment>
<comment type="pathway">
    <text evidence="12 15">Amino-acid biosynthesis; L-valine biosynthesis; L-valine from pyruvate: step 3/4.</text>
</comment>
<evidence type="ECO:0000256" key="9">
    <source>
        <dbReference type="ARBA" id="ARBA00023239"/>
    </source>
</evidence>
<comment type="pathway">
    <text evidence="13 15">Amino-acid biosynthesis; L-isoleucine biosynthesis; L-isoleucine from 2-oxobutanoate: step 3/4.</text>
</comment>
<keyword evidence="10 15" id="KW-0100">Branched-chain amino acid biosynthesis</keyword>
<gene>
    <name evidence="15" type="primary">ilvD</name>
    <name evidence="18" type="ORF">SAMN05660835_00268</name>
</gene>
<dbReference type="InterPro" id="IPR042096">
    <property type="entry name" value="Dihydro-acid_dehy_C"/>
</dbReference>
<evidence type="ECO:0000313" key="19">
    <source>
        <dbReference type="Proteomes" id="UP000199411"/>
    </source>
</evidence>
<dbReference type="Proteomes" id="UP000199411">
    <property type="component" value="Unassembled WGS sequence"/>
</dbReference>
<dbReference type="RefSeq" id="WP_092127635.1">
    <property type="nucleotide sequence ID" value="NZ_FMYU01000002.1"/>
</dbReference>
<dbReference type="PANTHER" id="PTHR43661">
    <property type="entry name" value="D-XYLONATE DEHYDRATASE"/>
    <property type="match status" value="1"/>
</dbReference>
<dbReference type="UniPathway" id="UPA00047">
    <property type="reaction ID" value="UER00057"/>
</dbReference>
<keyword evidence="3 15" id="KW-0028">Amino-acid biosynthesis</keyword>
<feature type="modified residue" description="N6-carboxylysine" evidence="15">
    <location>
        <position position="122"/>
    </location>
</feature>
<proteinExistence type="inferred from homology"/>
<feature type="active site" description="Proton acceptor" evidence="15">
    <location>
        <position position="469"/>
    </location>
</feature>
<protein>
    <recommendedName>
        <fullName evidence="14 15">Dihydroxy-acid dehydratase</fullName>
        <shortName evidence="15">DAD</shortName>
        <ecNumber evidence="14 15">4.2.1.9</ecNumber>
    </recommendedName>
</protein>
<evidence type="ECO:0000313" key="18">
    <source>
        <dbReference type="EMBL" id="SDC07619.1"/>
    </source>
</evidence>
<evidence type="ECO:0000256" key="14">
    <source>
        <dbReference type="ARBA" id="ARBA00029490"/>
    </source>
</evidence>
<dbReference type="InterPro" id="IPR004404">
    <property type="entry name" value="DihydroxyA_deHydtase"/>
</dbReference>
<keyword evidence="19" id="KW-1185">Reference proteome</keyword>
<dbReference type="InterPro" id="IPR000581">
    <property type="entry name" value="ILV_EDD_N"/>
</dbReference>
<evidence type="ECO:0000256" key="3">
    <source>
        <dbReference type="ARBA" id="ARBA00022605"/>
    </source>
</evidence>
<dbReference type="FunFam" id="3.50.30.80:FF:000001">
    <property type="entry name" value="Dihydroxy-acid dehydratase"/>
    <property type="match status" value="1"/>
</dbReference>
<dbReference type="GO" id="GO:0005829">
    <property type="term" value="C:cytosol"/>
    <property type="evidence" value="ECO:0007669"/>
    <property type="project" value="TreeGrafter"/>
</dbReference>
<evidence type="ECO:0000256" key="7">
    <source>
        <dbReference type="ARBA" id="ARBA00023004"/>
    </source>
</evidence>
<feature type="binding site" evidence="15">
    <location>
        <position position="443"/>
    </location>
    <ligand>
        <name>Mg(2+)</name>
        <dbReference type="ChEBI" id="CHEBI:18420"/>
    </ligand>
</feature>
<dbReference type="NCBIfam" id="TIGR00110">
    <property type="entry name" value="ilvD"/>
    <property type="match status" value="1"/>
</dbReference>
<feature type="binding site" description="via carbamate group" evidence="15">
    <location>
        <position position="122"/>
    </location>
    <ligand>
        <name>Mg(2+)</name>
        <dbReference type="ChEBI" id="CHEBI:18420"/>
    </ligand>
</feature>
<evidence type="ECO:0000259" key="17">
    <source>
        <dbReference type="Pfam" id="PF24877"/>
    </source>
</evidence>
<evidence type="ECO:0000256" key="8">
    <source>
        <dbReference type="ARBA" id="ARBA00023014"/>
    </source>
</evidence>
<dbReference type="GO" id="GO:0009097">
    <property type="term" value="P:isoleucine biosynthetic process"/>
    <property type="evidence" value="ECO:0007669"/>
    <property type="project" value="UniProtKB-UniRule"/>
</dbReference>
<dbReference type="PROSITE" id="PS00886">
    <property type="entry name" value="ILVD_EDD_1"/>
    <property type="match status" value="1"/>
</dbReference>
<dbReference type="InterPro" id="IPR037237">
    <property type="entry name" value="IlvD/EDD_N"/>
</dbReference>
<dbReference type="PROSITE" id="PS00887">
    <property type="entry name" value="ILVD_EDD_2"/>
    <property type="match status" value="1"/>
</dbReference>
<dbReference type="HAMAP" id="MF_00012">
    <property type="entry name" value="IlvD"/>
    <property type="match status" value="1"/>
</dbReference>
<comment type="similarity">
    <text evidence="2 15">Belongs to the IlvD/Edd family.</text>
</comment>
<dbReference type="GO" id="GO:0000287">
    <property type="term" value="F:magnesium ion binding"/>
    <property type="evidence" value="ECO:0007669"/>
    <property type="project" value="UniProtKB-UniRule"/>
</dbReference>
<evidence type="ECO:0000256" key="12">
    <source>
        <dbReference type="ARBA" id="ARBA00029436"/>
    </source>
</evidence>
<keyword evidence="5 15" id="KW-0479">Metal-binding</keyword>
<organism evidence="18 19">
    <name type="scientific">Desulfurella multipotens</name>
    <dbReference type="NCBI Taxonomy" id="79269"/>
    <lineage>
        <taxon>Bacteria</taxon>
        <taxon>Pseudomonadati</taxon>
        <taxon>Campylobacterota</taxon>
        <taxon>Desulfurellia</taxon>
        <taxon>Desulfurellales</taxon>
        <taxon>Desulfurellaceae</taxon>
        <taxon>Desulfurella</taxon>
    </lineage>
</organism>
<comment type="cofactor">
    <cofactor evidence="1 15">
        <name>Mg(2+)</name>
        <dbReference type="ChEBI" id="CHEBI:18420"/>
    </cofactor>
</comment>
<reference evidence="19" key="1">
    <citation type="submission" date="2016-10" db="EMBL/GenBank/DDBJ databases">
        <authorList>
            <person name="Varghese N."/>
            <person name="Submissions S."/>
        </authorList>
    </citation>
    <scope>NUCLEOTIDE SEQUENCE [LARGE SCALE GENOMIC DNA]</scope>
    <source>
        <strain evidence="19">DSM 8415</strain>
    </source>
</reference>
<keyword evidence="9 15" id="KW-0456">Lyase</keyword>
<evidence type="ECO:0000256" key="6">
    <source>
        <dbReference type="ARBA" id="ARBA00022842"/>
    </source>
</evidence>
<comment type="caution">
    <text evidence="15">Lacks conserved residue(s) required for the propagation of feature annotation.</text>
</comment>
<dbReference type="GO" id="GO:0051537">
    <property type="term" value="F:2 iron, 2 sulfur cluster binding"/>
    <property type="evidence" value="ECO:0007669"/>
    <property type="project" value="UniProtKB-UniRule"/>
</dbReference>
<comment type="cofactor">
    <cofactor evidence="15">
        <name>[2Fe-2S] cluster</name>
        <dbReference type="ChEBI" id="CHEBI:190135"/>
    </cofactor>
    <text evidence="15">Binds 1 [2Fe-2S] cluster per subunit. This cluster acts as a Lewis acid cofactor.</text>
</comment>
<dbReference type="Pfam" id="PF24877">
    <property type="entry name" value="ILV_EDD_C"/>
    <property type="match status" value="1"/>
</dbReference>
<feature type="domain" description="Dihydroxy-acid/6-phosphogluconate dehydratase N-terminal" evidence="16">
    <location>
        <begin position="32"/>
        <end position="348"/>
    </location>
</feature>
<feature type="binding site" evidence="15">
    <location>
        <position position="79"/>
    </location>
    <ligand>
        <name>Mg(2+)</name>
        <dbReference type="ChEBI" id="CHEBI:18420"/>
    </ligand>
</feature>
<evidence type="ECO:0000256" key="4">
    <source>
        <dbReference type="ARBA" id="ARBA00022714"/>
    </source>
</evidence>
<comment type="catalytic activity">
    <reaction evidence="11">
        <text>(2R)-2,3-dihydroxy-3-methylbutanoate = 3-methyl-2-oxobutanoate + H2O</text>
        <dbReference type="Rhea" id="RHEA:24809"/>
        <dbReference type="ChEBI" id="CHEBI:11851"/>
        <dbReference type="ChEBI" id="CHEBI:15377"/>
        <dbReference type="ChEBI" id="CHEBI:49072"/>
        <dbReference type="EC" id="4.2.1.9"/>
    </reaction>
    <physiologicalReaction direction="left-to-right" evidence="11">
        <dbReference type="Rhea" id="RHEA:24810"/>
    </physiologicalReaction>
</comment>
<evidence type="ECO:0000256" key="2">
    <source>
        <dbReference type="ARBA" id="ARBA00006486"/>
    </source>
</evidence>
<dbReference type="EMBL" id="FMYU01000002">
    <property type="protein sequence ID" value="SDC07619.1"/>
    <property type="molecule type" value="Genomic_DNA"/>
</dbReference>